<sequence>MSNFSLNSLVNLDWKFGVCASTDELRQAGSTFLQLKLVFADQREVFMELTLPQFFQFLGEMEKVKANLESFS</sequence>
<dbReference type="InterPro" id="IPR017920">
    <property type="entry name" value="COMM"/>
</dbReference>
<evidence type="ECO:0000313" key="2">
    <source>
        <dbReference type="EMBL" id="KAJ4461314.1"/>
    </source>
</evidence>
<accession>A0ABQ8UVB6</accession>
<proteinExistence type="predicted"/>
<dbReference type="Pfam" id="PF07258">
    <property type="entry name" value="COMM_domain"/>
    <property type="match status" value="1"/>
</dbReference>
<reference evidence="2" key="1">
    <citation type="journal article" date="2022" name="bioRxiv">
        <title>Genomics of Preaxostyla Flagellates Illuminates Evolutionary Transitions and the Path Towards Mitochondrial Loss.</title>
        <authorList>
            <person name="Novak L.V.F."/>
            <person name="Treitli S.C."/>
            <person name="Pyrih J."/>
            <person name="Halakuc P."/>
            <person name="Pipaliya S.V."/>
            <person name="Vacek V."/>
            <person name="Brzon O."/>
            <person name="Soukal P."/>
            <person name="Eme L."/>
            <person name="Dacks J.B."/>
            <person name="Karnkowska A."/>
            <person name="Elias M."/>
            <person name="Hampl V."/>
        </authorList>
    </citation>
    <scope>NUCLEOTIDE SEQUENCE</scope>
    <source>
        <strain evidence="2">RCP-MX</strain>
    </source>
</reference>
<keyword evidence="3" id="KW-1185">Reference proteome</keyword>
<comment type="caution">
    <text evidence="2">The sequence shown here is derived from an EMBL/GenBank/DDBJ whole genome shotgun (WGS) entry which is preliminary data.</text>
</comment>
<evidence type="ECO:0000313" key="3">
    <source>
        <dbReference type="Proteomes" id="UP001141327"/>
    </source>
</evidence>
<organism evidence="2 3">
    <name type="scientific">Paratrimastix pyriformis</name>
    <dbReference type="NCBI Taxonomy" id="342808"/>
    <lineage>
        <taxon>Eukaryota</taxon>
        <taxon>Metamonada</taxon>
        <taxon>Preaxostyla</taxon>
        <taxon>Paratrimastigidae</taxon>
        <taxon>Paratrimastix</taxon>
    </lineage>
</organism>
<dbReference type="PROSITE" id="PS51269">
    <property type="entry name" value="COMM"/>
    <property type="match status" value="1"/>
</dbReference>
<feature type="domain" description="COMM" evidence="1">
    <location>
        <begin position="8"/>
        <end position="72"/>
    </location>
</feature>
<evidence type="ECO:0000259" key="1">
    <source>
        <dbReference type="PROSITE" id="PS51269"/>
    </source>
</evidence>
<gene>
    <name evidence="2" type="ORF">PAPYR_2363</name>
</gene>
<name>A0ABQ8UVB6_9EUKA</name>
<dbReference type="Proteomes" id="UP001141327">
    <property type="component" value="Unassembled WGS sequence"/>
</dbReference>
<protein>
    <recommendedName>
        <fullName evidence="1">COMM domain-containing protein</fullName>
    </recommendedName>
</protein>
<dbReference type="EMBL" id="JAPMOS010000008">
    <property type="protein sequence ID" value="KAJ4461314.1"/>
    <property type="molecule type" value="Genomic_DNA"/>
</dbReference>